<dbReference type="RefSeq" id="WP_373654089.1">
    <property type="nucleotide sequence ID" value="NZ_JBGUAW010000001.1"/>
</dbReference>
<feature type="region of interest" description="Disordered" evidence="1">
    <location>
        <begin position="162"/>
        <end position="181"/>
    </location>
</feature>
<feature type="region of interest" description="Disordered" evidence="1">
    <location>
        <begin position="36"/>
        <end position="96"/>
    </location>
</feature>
<keyword evidence="3" id="KW-1185">Reference proteome</keyword>
<dbReference type="EMBL" id="JBGUAW010000001">
    <property type="protein sequence ID" value="MFA9459298.1"/>
    <property type="molecule type" value="Genomic_DNA"/>
</dbReference>
<reference evidence="2 3" key="1">
    <citation type="submission" date="2024-08" db="EMBL/GenBank/DDBJ databases">
        <title>Whole-genome sequencing of halo(alkali)philic microorganisms from hypersaline lakes.</title>
        <authorList>
            <person name="Sorokin D.Y."/>
            <person name="Merkel A.Y."/>
            <person name="Messina E."/>
            <person name="Yakimov M."/>
        </authorList>
    </citation>
    <scope>NUCLEOTIDE SEQUENCE [LARGE SCALE GENOMIC DNA]</scope>
    <source>
        <strain evidence="2 3">Cl-TMA</strain>
    </source>
</reference>
<gene>
    <name evidence="2" type="ORF">ACERLL_00470</name>
</gene>
<evidence type="ECO:0000313" key="2">
    <source>
        <dbReference type="EMBL" id="MFA9459298.1"/>
    </source>
</evidence>
<dbReference type="Gene3D" id="2.30.30.830">
    <property type="match status" value="1"/>
</dbReference>
<evidence type="ECO:0000256" key="1">
    <source>
        <dbReference type="SAM" id="MobiDB-lite"/>
    </source>
</evidence>
<dbReference type="InterPro" id="IPR007446">
    <property type="entry name" value="PilP"/>
</dbReference>
<feature type="compositionally biased region" description="Basic and acidic residues" evidence="1">
    <location>
        <begin position="165"/>
        <end position="175"/>
    </location>
</feature>
<dbReference type="PROSITE" id="PS51257">
    <property type="entry name" value="PROKAR_LIPOPROTEIN"/>
    <property type="match status" value="1"/>
</dbReference>
<name>A0ABV4TPP5_9GAMM</name>
<sequence length="181" mass="19829">MSVPRTHMAVAGLAVLLAGCGNGQQDPVADLRALVERPAPPPDEDATQPLPEPVKTGEVTFRVLDRSPFQPLPALEDTKNQKAYQGPRPDKDRPREPLEQFALGSLRIVGTMQRGEKGWRAYVRAPDGIVYTVQTGDHMGQQYGQVQKIGASSVTVRELVPRGQGRWEPRERTVEIKSTGG</sequence>
<evidence type="ECO:0000313" key="3">
    <source>
        <dbReference type="Proteomes" id="UP001575181"/>
    </source>
</evidence>
<proteinExistence type="predicted"/>
<dbReference type="Pfam" id="PF04351">
    <property type="entry name" value="PilP"/>
    <property type="match status" value="1"/>
</dbReference>
<accession>A0ABV4TPP5</accession>
<comment type="caution">
    <text evidence="2">The sequence shown here is derived from an EMBL/GenBank/DDBJ whole genome shotgun (WGS) entry which is preliminary data.</text>
</comment>
<protein>
    <submittedName>
        <fullName evidence="2">Pilus assembly protein PilP</fullName>
    </submittedName>
</protein>
<dbReference type="Proteomes" id="UP001575181">
    <property type="component" value="Unassembled WGS sequence"/>
</dbReference>
<organism evidence="2 3">
    <name type="scientific">Thiohalorhabdus methylotrophus</name>
    <dbReference type="NCBI Taxonomy" id="3242694"/>
    <lineage>
        <taxon>Bacteria</taxon>
        <taxon>Pseudomonadati</taxon>
        <taxon>Pseudomonadota</taxon>
        <taxon>Gammaproteobacteria</taxon>
        <taxon>Thiohalorhabdales</taxon>
        <taxon>Thiohalorhabdaceae</taxon>
        <taxon>Thiohalorhabdus</taxon>
    </lineage>
</organism>